<dbReference type="GeneID" id="59350763"/>
<dbReference type="RefSeq" id="XP_037215173.1">
    <property type="nucleotide sequence ID" value="XM_037368247.1"/>
</dbReference>
<dbReference type="InterPro" id="IPR018202">
    <property type="entry name" value="Ser_caboxypep_ser_AS"/>
</dbReference>
<dbReference type="OrthoDB" id="443318at2759"/>
<dbReference type="GO" id="GO:0004185">
    <property type="term" value="F:serine-type carboxypeptidase activity"/>
    <property type="evidence" value="ECO:0007669"/>
    <property type="project" value="UniProtKB-UniRule"/>
</dbReference>
<evidence type="ECO:0000256" key="5">
    <source>
        <dbReference type="ARBA" id="ARBA00023180"/>
    </source>
</evidence>
<dbReference type="PANTHER" id="PTHR11802">
    <property type="entry name" value="SERINE PROTEASE FAMILY S10 SERINE CARBOXYPEPTIDASE"/>
    <property type="match status" value="1"/>
</dbReference>
<dbReference type="InterPro" id="IPR001563">
    <property type="entry name" value="Peptidase_S10"/>
</dbReference>
<organism evidence="7 8">
    <name type="scientific">Mycena indigotica</name>
    <dbReference type="NCBI Taxonomy" id="2126181"/>
    <lineage>
        <taxon>Eukaryota</taxon>
        <taxon>Fungi</taxon>
        <taxon>Dikarya</taxon>
        <taxon>Basidiomycota</taxon>
        <taxon>Agaricomycotina</taxon>
        <taxon>Agaricomycetes</taxon>
        <taxon>Agaricomycetidae</taxon>
        <taxon>Agaricales</taxon>
        <taxon>Marasmiineae</taxon>
        <taxon>Mycenaceae</taxon>
        <taxon>Mycena</taxon>
    </lineage>
</organism>
<reference evidence="7" key="1">
    <citation type="submission" date="2020-05" db="EMBL/GenBank/DDBJ databases">
        <title>Mycena genomes resolve the evolution of fungal bioluminescence.</title>
        <authorList>
            <person name="Tsai I.J."/>
        </authorList>
    </citation>
    <scope>NUCLEOTIDE SEQUENCE</scope>
    <source>
        <strain evidence="7">171206Taipei</strain>
    </source>
</reference>
<proteinExistence type="inferred from homology"/>
<gene>
    <name evidence="7" type="ORF">MIND_01172900</name>
</gene>
<evidence type="ECO:0000256" key="3">
    <source>
        <dbReference type="ARBA" id="ARBA00022670"/>
    </source>
</evidence>
<comment type="similarity">
    <text evidence="1 6">Belongs to the peptidase S10 family.</text>
</comment>
<evidence type="ECO:0000256" key="4">
    <source>
        <dbReference type="ARBA" id="ARBA00022801"/>
    </source>
</evidence>
<dbReference type="Proteomes" id="UP000636479">
    <property type="component" value="Unassembled WGS sequence"/>
</dbReference>
<dbReference type="PANTHER" id="PTHR11802:SF452">
    <property type="entry name" value="CARBOXYPEPTIDASE"/>
    <property type="match status" value="1"/>
</dbReference>
<evidence type="ECO:0000256" key="2">
    <source>
        <dbReference type="ARBA" id="ARBA00022645"/>
    </source>
</evidence>
<evidence type="ECO:0000313" key="7">
    <source>
        <dbReference type="EMBL" id="KAF7292745.1"/>
    </source>
</evidence>
<sequence>MPIRRRTRLATALLAGVLGVLLALLVPRPGRVGPPPRPAPDAGVGTEAKRVERREIVTARARIAVHDLCEAGVREYAGYVDVARDRHLFFRYFESRTDPARDPLVLWLQGGPGDSGAVGALLESGPCRVAANGSAARNPHSWTRRANVIYLDQPVGVGFSFSSSPAPHSAVDTNAAAAADVHAFLRLFLAHFPALAGRALHVVGESYGGIYAPHVAALIWAANQTPGATPIALASVVLANGITDPAVQIPSIAEYVCGPAAAHGVLDAAECRTLRRAAPACAALIRVCNLLPTEATCGYAARWCRARLFAPCMKPDRNWYDLRQRCDAAGAAIARPEWCYARTAGVARYMAAPATAAALGVAPARAAAFRAFNMDINAGWNARGEGVRDAARLLGPLVDGGVRLLVYAGNQDMMANYVGNERWVGALRSKHRAAFAATAPGRAWVPRGAAEAAGRVRSAGPVAFVEVYDAGHMVAHDRPAAALDLFERWVAGEPLDA</sequence>
<dbReference type="AlphaFoldDB" id="A0A8H6S3Z1"/>
<dbReference type="Gene3D" id="3.40.50.1820">
    <property type="entry name" value="alpha/beta hydrolase"/>
    <property type="match status" value="1"/>
</dbReference>
<dbReference type="EC" id="3.4.16.-" evidence="6"/>
<keyword evidence="2 6" id="KW-0121">Carboxypeptidase</keyword>
<keyword evidence="5" id="KW-0325">Glycoprotein</keyword>
<dbReference type="Gene3D" id="1.10.287.410">
    <property type="match status" value="1"/>
</dbReference>
<name>A0A8H6S3Z1_9AGAR</name>
<comment type="caution">
    <text evidence="7">The sequence shown here is derived from an EMBL/GenBank/DDBJ whole genome shotgun (WGS) entry which is preliminary data.</text>
</comment>
<dbReference type="EMBL" id="JACAZF010000011">
    <property type="protein sequence ID" value="KAF7292745.1"/>
    <property type="molecule type" value="Genomic_DNA"/>
</dbReference>
<dbReference type="InterPro" id="IPR029058">
    <property type="entry name" value="AB_hydrolase_fold"/>
</dbReference>
<dbReference type="PROSITE" id="PS00131">
    <property type="entry name" value="CARBOXYPEPT_SER_SER"/>
    <property type="match status" value="1"/>
</dbReference>
<keyword evidence="8" id="KW-1185">Reference proteome</keyword>
<dbReference type="SUPFAM" id="SSF53474">
    <property type="entry name" value="alpha/beta-Hydrolases"/>
    <property type="match status" value="1"/>
</dbReference>
<dbReference type="PRINTS" id="PR00724">
    <property type="entry name" value="CRBOXYPTASEC"/>
</dbReference>
<keyword evidence="3 6" id="KW-0645">Protease</keyword>
<dbReference type="GO" id="GO:0006508">
    <property type="term" value="P:proteolysis"/>
    <property type="evidence" value="ECO:0007669"/>
    <property type="project" value="UniProtKB-KW"/>
</dbReference>
<dbReference type="Pfam" id="PF00450">
    <property type="entry name" value="Peptidase_S10"/>
    <property type="match status" value="1"/>
</dbReference>
<evidence type="ECO:0000313" key="8">
    <source>
        <dbReference type="Proteomes" id="UP000636479"/>
    </source>
</evidence>
<evidence type="ECO:0000256" key="1">
    <source>
        <dbReference type="ARBA" id="ARBA00009431"/>
    </source>
</evidence>
<protein>
    <recommendedName>
        <fullName evidence="6">Carboxypeptidase</fullName>
        <ecNumber evidence="6">3.4.16.-</ecNumber>
    </recommendedName>
</protein>
<dbReference type="GO" id="GO:0000324">
    <property type="term" value="C:fungal-type vacuole"/>
    <property type="evidence" value="ECO:0007669"/>
    <property type="project" value="TreeGrafter"/>
</dbReference>
<keyword evidence="4 6" id="KW-0378">Hydrolase</keyword>
<accession>A0A8H6S3Z1</accession>
<evidence type="ECO:0000256" key="6">
    <source>
        <dbReference type="RuleBase" id="RU361156"/>
    </source>
</evidence>